<organism evidence="1 2">
    <name type="scientific">Portunus trituberculatus</name>
    <name type="common">Swimming crab</name>
    <name type="synonym">Neptunus trituberculatus</name>
    <dbReference type="NCBI Taxonomy" id="210409"/>
    <lineage>
        <taxon>Eukaryota</taxon>
        <taxon>Metazoa</taxon>
        <taxon>Ecdysozoa</taxon>
        <taxon>Arthropoda</taxon>
        <taxon>Crustacea</taxon>
        <taxon>Multicrustacea</taxon>
        <taxon>Malacostraca</taxon>
        <taxon>Eumalacostraca</taxon>
        <taxon>Eucarida</taxon>
        <taxon>Decapoda</taxon>
        <taxon>Pleocyemata</taxon>
        <taxon>Brachyura</taxon>
        <taxon>Eubrachyura</taxon>
        <taxon>Portunoidea</taxon>
        <taxon>Portunidae</taxon>
        <taxon>Portuninae</taxon>
        <taxon>Portunus</taxon>
    </lineage>
</organism>
<comment type="caution">
    <text evidence="1">The sequence shown here is derived from an EMBL/GenBank/DDBJ whole genome shotgun (WGS) entry which is preliminary data.</text>
</comment>
<keyword evidence="2" id="KW-1185">Reference proteome</keyword>
<sequence length="90" mass="10441">MQSCRSADLSSARPACYFCTSQALLFTPEGNFLHFRCRHRSNKKGTQGRLKHDLSPWRDRAIHTSDTTPSRFFLCNTDGNMQVRYECHSR</sequence>
<dbReference type="Proteomes" id="UP000324222">
    <property type="component" value="Unassembled WGS sequence"/>
</dbReference>
<dbReference type="AlphaFoldDB" id="A0A5B7D2H7"/>
<reference evidence="1 2" key="1">
    <citation type="submission" date="2019-05" db="EMBL/GenBank/DDBJ databases">
        <title>Another draft genome of Portunus trituberculatus and its Hox gene families provides insights of decapod evolution.</title>
        <authorList>
            <person name="Jeong J.-H."/>
            <person name="Song I."/>
            <person name="Kim S."/>
            <person name="Choi T."/>
            <person name="Kim D."/>
            <person name="Ryu S."/>
            <person name="Kim W."/>
        </authorList>
    </citation>
    <scope>NUCLEOTIDE SEQUENCE [LARGE SCALE GENOMIC DNA]</scope>
    <source>
        <tissue evidence="1">Muscle</tissue>
    </source>
</reference>
<dbReference type="EMBL" id="VSRR010000434">
    <property type="protein sequence ID" value="MPC15525.1"/>
    <property type="molecule type" value="Genomic_DNA"/>
</dbReference>
<evidence type="ECO:0000313" key="1">
    <source>
        <dbReference type="EMBL" id="MPC15525.1"/>
    </source>
</evidence>
<evidence type="ECO:0000313" key="2">
    <source>
        <dbReference type="Proteomes" id="UP000324222"/>
    </source>
</evidence>
<gene>
    <name evidence="1" type="ORF">E2C01_008319</name>
</gene>
<name>A0A5B7D2H7_PORTR</name>
<protein>
    <submittedName>
        <fullName evidence="1">Uncharacterized protein</fullName>
    </submittedName>
</protein>
<accession>A0A5B7D2H7</accession>
<proteinExistence type="predicted"/>